<proteinExistence type="predicted"/>
<dbReference type="AlphaFoldDB" id="A0A380W755"/>
<dbReference type="EMBL" id="UIGB01000001">
    <property type="protein sequence ID" value="SUU84790.1"/>
    <property type="molecule type" value="Genomic_DNA"/>
</dbReference>
<evidence type="ECO:0000313" key="2">
    <source>
        <dbReference type="Proteomes" id="UP000254343"/>
    </source>
</evidence>
<protein>
    <submittedName>
        <fullName evidence="1">Uncharacterized protein</fullName>
    </submittedName>
</protein>
<name>A0A380W755_AFIFE</name>
<sequence>MKPSFQAALTVTAITVIGIPLAMAAIVAASIISL</sequence>
<evidence type="ECO:0000313" key="1">
    <source>
        <dbReference type="EMBL" id="SUU84790.1"/>
    </source>
</evidence>
<dbReference type="Proteomes" id="UP000254343">
    <property type="component" value="Unassembled WGS sequence"/>
</dbReference>
<reference evidence="1 2" key="1">
    <citation type="submission" date="2018-06" db="EMBL/GenBank/DDBJ databases">
        <authorList>
            <consortium name="Pathogen Informatics"/>
            <person name="Doyle S."/>
        </authorList>
    </citation>
    <scope>NUCLEOTIDE SEQUENCE [LARGE SCALE GENOMIC DNA]</scope>
    <source>
        <strain evidence="1 2">NCTC12722</strain>
    </source>
</reference>
<accession>A0A380W755</accession>
<gene>
    <name evidence="1" type="ORF">NCTC12722_01992</name>
</gene>
<organism evidence="1 2">
    <name type="scientific">Afipia felis</name>
    <name type="common">Cat scratch disease bacillus</name>
    <dbReference type="NCBI Taxonomy" id="1035"/>
    <lineage>
        <taxon>Bacteria</taxon>
        <taxon>Pseudomonadati</taxon>
        <taxon>Pseudomonadota</taxon>
        <taxon>Alphaproteobacteria</taxon>
        <taxon>Hyphomicrobiales</taxon>
        <taxon>Nitrobacteraceae</taxon>
        <taxon>Afipia</taxon>
    </lineage>
</organism>